<evidence type="ECO:0000256" key="2">
    <source>
        <dbReference type="ARBA" id="ARBA00023002"/>
    </source>
</evidence>
<dbReference type="RefSeq" id="WP_091861791.1">
    <property type="nucleotide sequence ID" value="NZ_FNBZ01000009.1"/>
</dbReference>
<comment type="similarity">
    <text evidence="1">Belongs to the isocitrate and isopropylmalate dehydrogenases family.</text>
</comment>
<dbReference type="InterPro" id="IPR024084">
    <property type="entry name" value="IsoPropMal-DH-like_dom"/>
</dbReference>
<dbReference type="SUPFAM" id="SSF53659">
    <property type="entry name" value="Isocitrate/Isopropylmalate dehydrogenase-like"/>
    <property type="match status" value="1"/>
</dbReference>
<feature type="domain" description="Isopropylmalate dehydrogenase-like" evidence="3">
    <location>
        <begin position="2"/>
        <end position="347"/>
    </location>
</feature>
<reference evidence="4 5" key="1">
    <citation type="submission" date="2016-10" db="EMBL/GenBank/DDBJ databases">
        <authorList>
            <person name="Varghese N."/>
            <person name="Submissions S."/>
        </authorList>
    </citation>
    <scope>NUCLEOTIDE SEQUENCE [LARGE SCALE GENOMIC DNA]</scope>
    <source>
        <strain evidence="4 5">DSM 26672</strain>
    </source>
</reference>
<protein>
    <submittedName>
        <fullName evidence="4">3-isopropylmalate dehydrogenase</fullName>
    </submittedName>
</protein>
<organism evidence="4 5">
    <name type="scientific">Bosea robiniae</name>
    <dbReference type="NCBI Taxonomy" id="1036780"/>
    <lineage>
        <taxon>Bacteria</taxon>
        <taxon>Pseudomonadati</taxon>
        <taxon>Pseudomonadota</taxon>
        <taxon>Alphaproteobacteria</taxon>
        <taxon>Hyphomicrobiales</taxon>
        <taxon>Boseaceae</taxon>
        <taxon>Bosea</taxon>
    </lineage>
</organism>
<dbReference type="InterPro" id="IPR019818">
    <property type="entry name" value="IsoCit/isopropylmalate_DH_CS"/>
</dbReference>
<dbReference type="SMART" id="SM01329">
    <property type="entry name" value="Iso_dh"/>
    <property type="match status" value="1"/>
</dbReference>
<dbReference type="EMBL" id="FNBZ01000009">
    <property type="protein sequence ID" value="SDH55580.1"/>
    <property type="molecule type" value="Genomic_DNA"/>
</dbReference>
<keyword evidence="2" id="KW-0560">Oxidoreductase</keyword>
<dbReference type="PANTHER" id="PTHR11835:SF34">
    <property type="entry name" value="ISOCITRATE DEHYDROGENASE [NAD] SUBUNIT ALPHA, MITOCHONDRIAL"/>
    <property type="match status" value="1"/>
</dbReference>
<evidence type="ECO:0000256" key="1">
    <source>
        <dbReference type="ARBA" id="ARBA00007769"/>
    </source>
</evidence>
<dbReference type="Gene3D" id="3.40.718.10">
    <property type="entry name" value="Isopropylmalate Dehydrogenase"/>
    <property type="match status" value="1"/>
</dbReference>
<accession>A0ABY0P732</accession>
<evidence type="ECO:0000313" key="4">
    <source>
        <dbReference type="EMBL" id="SDH55580.1"/>
    </source>
</evidence>
<evidence type="ECO:0000313" key="5">
    <source>
        <dbReference type="Proteomes" id="UP000199468"/>
    </source>
</evidence>
<dbReference type="Proteomes" id="UP000199468">
    <property type="component" value="Unassembled WGS sequence"/>
</dbReference>
<dbReference type="PANTHER" id="PTHR11835">
    <property type="entry name" value="DECARBOXYLATING DEHYDROGENASES-ISOCITRATE, ISOPROPYLMALATE, TARTRATE"/>
    <property type="match status" value="1"/>
</dbReference>
<sequence length="361" mass="38749">MKIIILPGDGIGPEITEATLRVLEAADRALSLGLEFEPHEIGLASLKAQGTTLPDAVMQRIPQVGGVILGPVSHYEYPSRDQGGINPSGELRVKFELYSNVRPCRSRPEMSILRRPMDLVIIREATEGFYSDRNMFAGSGEFMPDPDMALSVRKITARASERVARTAFELASLRRKKVTAVHKANVLKLSDGLFLREVRKVAAGYPDIELEELIVDATAALLIRTPDRFDVMVTTNMFGDILSDEASELSGSLGLGGSINAGDTICVAQAQHGSAPDIAGQDIANPTSLILSAAMLLQWRGQRDGNRKLLDAARLIEAAVEHTLDNPATRTRDIGGELGTKAFAGAVIAAIPSMAARVAAL</sequence>
<keyword evidence="5" id="KW-1185">Reference proteome</keyword>
<proteinExistence type="inferred from homology"/>
<evidence type="ECO:0000259" key="3">
    <source>
        <dbReference type="SMART" id="SM01329"/>
    </source>
</evidence>
<comment type="caution">
    <text evidence="4">The sequence shown here is derived from an EMBL/GenBank/DDBJ whole genome shotgun (WGS) entry which is preliminary data.</text>
</comment>
<dbReference type="Pfam" id="PF00180">
    <property type="entry name" value="Iso_dh"/>
    <property type="match status" value="1"/>
</dbReference>
<dbReference type="PROSITE" id="PS00470">
    <property type="entry name" value="IDH_IMDH"/>
    <property type="match status" value="1"/>
</dbReference>
<gene>
    <name evidence="4" type="ORF">SAMN05421844_109139</name>
</gene>
<name>A0ABY0P732_9HYPH</name>